<reference evidence="2 3" key="1">
    <citation type="submission" date="2015-08" db="EMBL/GenBank/DDBJ databases">
        <title>Next Generation Sequencing and Analysis of the Genome of Puccinia sorghi L Schw, the Causal Agent of Maize Common Rust.</title>
        <authorList>
            <person name="Rochi L."/>
            <person name="Burguener G."/>
            <person name="Darino M."/>
            <person name="Turjanski A."/>
            <person name="Kreff E."/>
            <person name="Dieguez M.J."/>
            <person name="Sacco F."/>
        </authorList>
    </citation>
    <scope>NUCLEOTIDE SEQUENCE [LARGE SCALE GENOMIC DNA]</scope>
    <source>
        <strain evidence="2 3">RO10H11247</strain>
    </source>
</reference>
<keyword evidence="1" id="KW-0812">Transmembrane</keyword>
<evidence type="ECO:0000256" key="1">
    <source>
        <dbReference type="SAM" id="Phobius"/>
    </source>
</evidence>
<evidence type="ECO:0000313" key="3">
    <source>
        <dbReference type="Proteomes" id="UP000037035"/>
    </source>
</evidence>
<keyword evidence="1" id="KW-0472">Membrane</keyword>
<gene>
    <name evidence="2" type="ORF">VP01_357g3</name>
</gene>
<dbReference type="Proteomes" id="UP000037035">
    <property type="component" value="Unassembled WGS sequence"/>
</dbReference>
<keyword evidence="1" id="KW-1133">Transmembrane helix</keyword>
<accession>A0A0L6UVB1</accession>
<keyword evidence="3" id="KW-1185">Reference proteome</keyword>
<protein>
    <submittedName>
        <fullName evidence="2">Uncharacterized protein</fullName>
    </submittedName>
</protein>
<name>A0A0L6UVB1_9BASI</name>
<evidence type="ECO:0000313" key="2">
    <source>
        <dbReference type="EMBL" id="KNZ52424.1"/>
    </source>
</evidence>
<organism evidence="2 3">
    <name type="scientific">Puccinia sorghi</name>
    <dbReference type="NCBI Taxonomy" id="27349"/>
    <lineage>
        <taxon>Eukaryota</taxon>
        <taxon>Fungi</taxon>
        <taxon>Dikarya</taxon>
        <taxon>Basidiomycota</taxon>
        <taxon>Pucciniomycotina</taxon>
        <taxon>Pucciniomycetes</taxon>
        <taxon>Pucciniales</taxon>
        <taxon>Pucciniaceae</taxon>
        <taxon>Puccinia</taxon>
    </lineage>
</organism>
<proteinExistence type="predicted"/>
<comment type="caution">
    <text evidence="2">The sequence shown here is derived from an EMBL/GenBank/DDBJ whole genome shotgun (WGS) entry which is preliminary data.</text>
</comment>
<dbReference type="VEuPathDB" id="FungiDB:VP01_357g3"/>
<dbReference type="AlphaFoldDB" id="A0A0L6UVB1"/>
<sequence>MASASFIHLTQSCQSNIFQKDSPTTHQVSNSTSVEESGERRYLTRFYYVSPFIIFQSTLVSVWKRVTKFGSWILFMPRSSEAGLGWANSWEQVNSFDFFKSFPPSRKYFGEGEEILNNFPNINQKKKLITMGRLYPGVKISLLNLISLFFLFFFYFTPFLIFQILVLLYSIYHCLRRPKLLQPNLYFGISQLKKKKLFQLPAVNMQKVPGSLLCYSKISPRVIQPRFDAYELFFSVIPLLYLLNFQDSKNSTTGMILHSKKLATFLNFVLHLERLKTILVNKYLTIKELPTSSEIKEIIEFPSYIKILLHLLKPQVLEKNKDVEGGSSVPYSISLARKDDHFYSSRRMFFTDLIKEGNGKIRIRGQKLKFQHQEPKFFHTSELIRHCFFIEYMSSKETFTPIKKKCMHCCLPGFTMGSEGNSSPQIPKNPWLWGTNPQIICTEPSRYNLKPLEINLGHWKQLPASPSTSKFAEIISNIPPMAPDHSSSQGSSCGTNVGYGVIFLKCRLFFINFFGAIHLGHFDFFPTLSIVQIPMIKTLCFKLLKKKQYSESQNDYHQICSILHPKKLNEKNNPHFRNLTCGPHFCTANWFCNPPEPAPVAISSRRIAPEFKKKIHKPLMTNQKLPIINKIESFLTDYLKKMIDACAMIVDPTFKTNSCKNSDVFITFIEKYPLINQVACFMPFQSTIHQRYFEAKIMKTSSLMRIQYWGNGQKYFPTLSFSHYATNHINGQKIIR</sequence>
<dbReference type="EMBL" id="LAVV01008590">
    <property type="protein sequence ID" value="KNZ52424.1"/>
    <property type="molecule type" value="Genomic_DNA"/>
</dbReference>
<feature type="transmembrane region" description="Helical" evidence="1">
    <location>
        <begin position="142"/>
        <end position="172"/>
    </location>
</feature>